<sequence length="455" mass="48760">MSPLNVTAPTTSVANAQSQSTLGLMIAASNTCEAPGLLYQNDRKDESAGSFELNTPSKSDESDSHNVTSSTSASGGSMLVSLLNEECPYPTLYTPDADRNKRKRRSGNSPDASPQSRFAVFDFEDNVPGAQPQPVAIATPPSESPTPNSQERRTIKLTLKNVFATAAPLPPEEEKPKKSVGGKPLQLMTDDFQEATVDKPKKEKKRRAVDSPAPDTTMKLVDPFTMTSGVDSPKAAQSLQAKKRKKNPPVAGAMPTAKKPVEKKKAAPPPANNPVAQTGALKGYKIPKIPKRVLDPAPVPLPEKPKEESNKTTGRKISDVMDKLRFGMANASGMQDVIKAPEVETPTSPLEVPEGPSSPPKEPSEMGNAQSKIIPINQTGKSGAGVEQIPVSPNSFLGKAPWSGQQLVRQMANGGGMYPQWPNQRPPGFPLHPNGQRMPTALFPQRFPSPRHPAR</sequence>
<evidence type="ECO:0000313" key="2">
    <source>
        <dbReference type="EMBL" id="KAL3313211.1"/>
    </source>
</evidence>
<feature type="compositionally biased region" description="Polar residues" evidence="1">
    <location>
        <begin position="65"/>
        <end position="75"/>
    </location>
</feature>
<proteinExistence type="predicted"/>
<feature type="compositionally biased region" description="Polar residues" evidence="1">
    <location>
        <begin position="225"/>
        <end position="240"/>
    </location>
</feature>
<feature type="compositionally biased region" description="Polar residues" evidence="1">
    <location>
        <begin position="107"/>
        <end position="116"/>
    </location>
</feature>
<name>A0ABD2Q3A6_9PLAT</name>
<dbReference type="AlphaFoldDB" id="A0ABD2Q3A6"/>
<feature type="region of interest" description="Disordered" evidence="1">
    <location>
        <begin position="413"/>
        <end position="455"/>
    </location>
</feature>
<evidence type="ECO:0000313" key="3">
    <source>
        <dbReference type="Proteomes" id="UP001626550"/>
    </source>
</evidence>
<protein>
    <submittedName>
        <fullName evidence="2">Uncharacterized protein</fullName>
    </submittedName>
</protein>
<gene>
    <name evidence="2" type="ORF">Ciccas_008184</name>
</gene>
<dbReference type="Proteomes" id="UP001626550">
    <property type="component" value="Unassembled WGS sequence"/>
</dbReference>
<feature type="region of interest" description="Disordered" evidence="1">
    <location>
        <begin position="335"/>
        <end position="372"/>
    </location>
</feature>
<accession>A0ABD2Q3A6</accession>
<evidence type="ECO:0000256" key="1">
    <source>
        <dbReference type="SAM" id="MobiDB-lite"/>
    </source>
</evidence>
<keyword evidence="3" id="KW-1185">Reference proteome</keyword>
<dbReference type="EMBL" id="JBJKFK010001393">
    <property type="protein sequence ID" value="KAL3313211.1"/>
    <property type="molecule type" value="Genomic_DNA"/>
</dbReference>
<feature type="region of interest" description="Disordered" evidence="1">
    <location>
        <begin position="90"/>
        <end position="319"/>
    </location>
</feature>
<organism evidence="2 3">
    <name type="scientific">Cichlidogyrus casuarinus</name>
    <dbReference type="NCBI Taxonomy" id="1844966"/>
    <lineage>
        <taxon>Eukaryota</taxon>
        <taxon>Metazoa</taxon>
        <taxon>Spiralia</taxon>
        <taxon>Lophotrochozoa</taxon>
        <taxon>Platyhelminthes</taxon>
        <taxon>Monogenea</taxon>
        <taxon>Monopisthocotylea</taxon>
        <taxon>Dactylogyridea</taxon>
        <taxon>Ancyrocephalidae</taxon>
        <taxon>Cichlidogyrus</taxon>
    </lineage>
</organism>
<feature type="region of interest" description="Disordered" evidence="1">
    <location>
        <begin position="38"/>
        <end position="77"/>
    </location>
</feature>
<comment type="caution">
    <text evidence="2">The sequence shown here is derived from an EMBL/GenBank/DDBJ whole genome shotgun (WGS) entry which is preliminary data.</text>
</comment>
<feature type="compositionally biased region" description="Basic and acidic residues" evidence="1">
    <location>
        <begin position="303"/>
        <end position="319"/>
    </location>
</feature>
<reference evidence="2 3" key="1">
    <citation type="submission" date="2024-11" db="EMBL/GenBank/DDBJ databases">
        <title>Adaptive evolution of stress response genes in parasites aligns with host niche diversity.</title>
        <authorList>
            <person name="Hahn C."/>
            <person name="Resl P."/>
        </authorList>
    </citation>
    <scope>NUCLEOTIDE SEQUENCE [LARGE SCALE GENOMIC DNA]</scope>
    <source>
        <strain evidence="2">EGGRZ-B1_66</strain>
        <tissue evidence="2">Body</tissue>
    </source>
</reference>